<evidence type="ECO:0000313" key="1">
    <source>
        <dbReference type="EMBL" id="RXH03011.1"/>
    </source>
</evidence>
<proteinExistence type="predicted"/>
<accession>A0A4Q0QZI3</accession>
<gene>
    <name evidence="1" type="ORF">EAS61_00540</name>
    <name evidence="2" type="ORF">XH94_07625</name>
</gene>
<name>A0A4Q0STJ5_9BRAD</name>
<protein>
    <submittedName>
        <fullName evidence="1">DUF3606 domain-containing protein</fullName>
    </submittedName>
</protein>
<sequence>MLSSRPPRPIRTTLDLTNAVQVKSVRRRLRISNTDLVRIVDKIGNSLTAIEKEVEIEKLTVQQCNAKDTPTTLE</sequence>
<reference evidence="1 3" key="2">
    <citation type="submission" date="2018-11" db="EMBL/GenBank/DDBJ databases">
        <title>Bradyrhizobium sp. nov., isolated from effective nodules of peanut in China.</title>
        <authorList>
            <person name="Li Y."/>
        </authorList>
    </citation>
    <scope>NUCLEOTIDE SEQUENCE [LARGE SCALE GENOMIC DNA]</scope>
    <source>
        <strain evidence="1 3">CCBAU 51770</strain>
    </source>
</reference>
<accession>A0A4Q0STJ5</accession>
<evidence type="ECO:0000313" key="2">
    <source>
        <dbReference type="EMBL" id="RXH41471.1"/>
    </source>
</evidence>
<reference evidence="2 4" key="1">
    <citation type="submission" date="2015-04" db="EMBL/GenBank/DDBJ databases">
        <title>Comparative genomics of rhizobia nodulating Arachis hypogaea in China.</title>
        <authorList>
            <person name="Li Y."/>
        </authorList>
    </citation>
    <scope>NUCLEOTIDE SEQUENCE [LARGE SCALE GENOMIC DNA]</scope>
    <source>
        <strain evidence="2 4">CCBAU 51787</strain>
    </source>
</reference>
<evidence type="ECO:0000313" key="4">
    <source>
        <dbReference type="Proteomes" id="UP000290565"/>
    </source>
</evidence>
<dbReference type="Proteomes" id="UP000290565">
    <property type="component" value="Unassembled WGS sequence"/>
</dbReference>
<dbReference type="Proteomes" id="UP000290174">
    <property type="component" value="Unassembled WGS sequence"/>
</dbReference>
<dbReference type="EMBL" id="LBJM01000016">
    <property type="protein sequence ID" value="RXH41471.1"/>
    <property type="molecule type" value="Genomic_DNA"/>
</dbReference>
<comment type="caution">
    <text evidence="2">The sequence shown here is derived from an EMBL/GenBank/DDBJ whole genome shotgun (WGS) entry which is preliminary data.</text>
</comment>
<dbReference type="EMBL" id="RKMK01000001">
    <property type="protein sequence ID" value="RXH03011.1"/>
    <property type="molecule type" value="Genomic_DNA"/>
</dbReference>
<dbReference type="AlphaFoldDB" id="A0A4Q0STJ5"/>
<organism evidence="2 4">
    <name type="scientific">Bradyrhizobium zhanjiangense</name>
    <dbReference type="NCBI Taxonomy" id="1325107"/>
    <lineage>
        <taxon>Bacteria</taxon>
        <taxon>Pseudomonadati</taxon>
        <taxon>Pseudomonadota</taxon>
        <taxon>Alphaproteobacteria</taxon>
        <taxon>Hyphomicrobiales</taxon>
        <taxon>Nitrobacteraceae</taxon>
        <taxon>Bradyrhizobium</taxon>
    </lineage>
</organism>
<evidence type="ECO:0000313" key="3">
    <source>
        <dbReference type="Proteomes" id="UP000290174"/>
    </source>
</evidence>
<dbReference type="RefSeq" id="WP_128935266.1">
    <property type="nucleotide sequence ID" value="NZ_CP022221.1"/>
</dbReference>